<dbReference type="Gene3D" id="2.90.10.10">
    <property type="entry name" value="Bulb-type lectin domain"/>
    <property type="match status" value="1"/>
</dbReference>
<feature type="transmembrane region" description="Helical" evidence="3">
    <location>
        <begin position="24"/>
        <end position="42"/>
    </location>
</feature>
<keyword evidence="5" id="KW-0808">Transferase</keyword>
<dbReference type="InterPro" id="IPR051343">
    <property type="entry name" value="G-type_lectin_kinases/EP1-like"/>
</dbReference>
<dbReference type="EMBL" id="JAUIZM010000003">
    <property type="protein sequence ID" value="KAK1391767.1"/>
    <property type="molecule type" value="Genomic_DNA"/>
</dbReference>
<keyword evidence="3" id="KW-1133">Transmembrane helix</keyword>
<dbReference type="AlphaFoldDB" id="A0AAD8IWR6"/>
<keyword evidence="3" id="KW-0812">Transmembrane</keyword>
<evidence type="ECO:0000256" key="2">
    <source>
        <dbReference type="ARBA" id="ARBA00023180"/>
    </source>
</evidence>
<evidence type="ECO:0000259" key="4">
    <source>
        <dbReference type="PROSITE" id="PS50927"/>
    </source>
</evidence>
<protein>
    <submittedName>
        <fullName evidence="5">G-type lectin S-receptor-like serine/threonine-protein kinase SD1-29</fullName>
    </submittedName>
</protein>
<dbReference type="GO" id="GO:0016301">
    <property type="term" value="F:kinase activity"/>
    <property type="evidence" value="ECO:0007669"/>
    <property type="project" value="UniProtKB-KW"/>
</dbReference>
<keyword evidence="5" id="KW-0418">Kinase</keyword>
<evidence type="ECO:0000256" key="1">
    <source>
        <dbReference type="ARBA" id="ARBA00022729"/>
    </source>
</evidence>
<dbReference type="SUPFAM" id="SSF51110">
    <property type="entry name" value="alpha-D-mannose-specific plant lectins"/>
    <property type="match status" value="1"/>
</dbReference>
<organism evidence="5 6">
    <name type="scientific">Heracleum sosnowskyi</name>
    <dbReference type="NCBI Taxonomy" id="360622"/>
    <lineage>
        <taxon>Eukaryota</taxon>
        <taxon>Viridiplantae</taxon>
        <taxon>Streptophyta</taxon>
        <taxon>Embryophyta</taxon>
        <taxon>Tracheophyta</taxon>
        <taxon>Spermatophyta</taxon>
        <taxon>Magnoliopsida</taxon>
        <taxon>eudicotyledons</taxon>
        <taxon>Gunneridae</taxon>
        <taxon>Pentapetalae</taxon>
        <taxon>asterids</taxon>
        <taxon>campanulids</taxon>
        <taxon>Apiales</taxon>
        <taxon>Apiaceae</taxon>
        <taxon>Apioideae</taxon>
        <taxon>apioid superclade</taxon>
        <taxon>Tordylieae</taxon>
        <taxon>Tordyliinae</taxon>
        <taxon>Heracleum</taxon>
    </lineage>
</organism>
<dbReference type="Proteomes" id="UP001237642">
    <property type="component" value="Unassembled WGS sequence"/>
</dbReference>
<reference evidence="5" key="1">
    <citation type="submission" date="2023-02" db="EMBL/GenBank/DDBJ databases">
        <title>Genome of toxic invasive species Heracleum sosnowskyi carries increased number of genes despite the absence of recent whole-genome duplications.</title>
        <authorList>
            <person name="Schelkunov M."/>
            <person name="Shtratnikova V."/>
            <person name="Makarenko M."/>
            <person name="Klepikova A."/>
            <person name="Omelchenko D."/>
            <person name="Novikova G."/>
            <person name="Obukhova E."/>
            <person name="Bogdanov V."/>
            <person name="Penin A."/>
            <person name="Logacheva M."/>
        </authorList>
    </citation>
    <scope>NUCLEOTIDE SEQUENCE</scope>
    <source>
        <strain evidence="5">Hsosn_3</strain>
        <tissue evidence="5">Leaf</tissue>
    </source>
</reference>
<dbReference type="InterPro" id="IPR001480">
    <property type="entry name" value="Bulb-type_lectin_dom"/>
</dbReference>
<keyword evidence="3" id="KW-0472">Membrane</keyword>
<accession>A0AAD8IWR6</accession>
<reference evidence="5" key="2">
    <citation type="submission" date="2023-05" db="EMBL/GenBank/DDBJ databases">
        <authorList>
            <person name="Schelkunov M.I."/>
        </authorList>
    </citation>
    <scope>NUCLEOTIDE SEQUENCE</scope>
    <source>
        <strain evidence="5">Hsosn_3</strain>
        <tissue evidence="5">Leaf</tissue>
    </source>
</reference>
<keyword evidence="6" id="KW-1185">Reference proteome</keyword>
<name>A0AAD8IWR6_9APIA</name>
<evidence type="ECO:0000256" key="3">
    <source>
        <dbReference type="SAM" id="Phobius"/>
    </source>
</evidence>
<keyword evidence="2" id="KW-0325">Glycoprotein</keyword>
<dbReference type="InterPro" id="IPR036426">
    <property type="entry name" value="Bulb-type_lectin_dom_sf"/>
</dbReference>
<keyword evidence="1" id="KW-0732">Signal</keyword>
<proteinExistence type="predicted"/>
<evidence type="ECO:0000313" key="6">
    <source>
        <dbReference type="Proteomes" id="UP001237642"/>
    </source>
</evidence>
<comment type="caution">
    <text evidence="5">The sequence shown here is derived from an EMBL/GenBank/DDBJ whole genome shotgun (WGS) entry which is preliminary data.</text>
</comment>
<dbReference type="PROSITE" id="PS50927">
    <property type="entry name" value="BULB_LECTIN"/>
    <property type="match status" value="1"/>
</dbReference>
<sequence length="169" mass="18780">MYVFDGSSQVVVDSDFSIMNNNNISVVLMVVTGMDAVMYLFFEAGLSFCRAQQKVTNSINQSSSLTPTGNSSWLSPSGLSAFGFHLQGNNRYRLEIFIVRLVVNNTIVWTANQDDPHVSDDVTLHLNIDGRLILQHKFLDSNTYVVNHDQSISSASMLDTGNFVLYDSN</sequence>
<evidence type="ECO:0000313" key="5">
    <source>
        <dbReference type="EMBL" id="KAK1391767.1"/>
    </source>
</evidence>
<dbReference type="PANTHER" id="PTHR47976">
    <property type="entry name" value="G-TYPE LECTIN S-RECEPTOR-LIKE SERINE/THREONINE-PROTEIN KINASE SD2-5"/>
    <property type="match status" value="1"/>
</dbReference>
<dbReference type="PANTHER" id="PTHR47976:SF7">
    <property type="entry name" value="RECEPTOR-LIKE SERINE_THREONINE-PROTEIN KINASE"/>
    <property type="match status" value="1"/>
</dbReference>
<feature type="domain" description="Bulb-type lectin" evidence="4">
    <location>
        <begin position="58"/>
        <end position="169"/>
    </location>
</feature>
<gene>
    <name evidence="5" type="ORF">POM88_010823</name>
</gene>